<feature type="compositionally biased region" description="Low complexity" evidence="1">
    <location>
        <begin position="38"/>
        <end position="48"/>
    </location>
</feature>
<evidence type="ECO:0000313" key="2">
    <source>
        <dbReference type="EMBL" id="CAL1591994.1"/>
    </source>
</evidence>
<protein>
    <submittedName>
        <fullName evidence="2">Uncharacterized protein</fullName>
    </submittedName>
</protein>
<gene>
    <name evidence="2" type="ORF">KC01_LOCUS21316</name>
</gene>
<dbReference type="GO" id="GO:0016079">
    <property type="term" value="P:synaptic vesicle exocytosis"/>
    <property type="evidence" value="ECO:0007669"/>
    <property type="project" value="InterPro"/>
</dbReference>
<feature type="compositionally biased region" description="Low complexity" evidence="1">
    <location>
        <begin position="56"/>
        <end position="70"/>
    </location>
</feature>
<dbReference type="PANTHER" id="PTHR12166:SF8">
    <property type="entry name" value="CALCIUM-DEPENDENT SECRETION ACTIVATOR"/>
    <property type="match status" value="1"/>
</dbReference>
<dbReference type="GO" id="GO:0098793">
    <property type="term" value="C:presynapse"/>
    <property type="evidence" value="ECO:0007669"/>
    <property type="project" value="GOC"/>
</dbReference>
<organism evidence="2 3">
    <name type="scientific">Knipowitschia caucasica</name>
    <name type="common">Caucasian dwarf goby</name>
    <name type="synonym">Pomatoschistus caucasicus</name>
    <dbReference type="NCBI Taxonomy" id="637954"/>
    <lineage>
        <taxon>Eukaryota</taxon>
        <taxon>Metazoa</taxon>
        <taxon>Chordata</taxon>
        <taxon>Craniata</taxon>
        <taxon>Vertebrata</taxon>
        <taxon>Euteleostomi</taxon>
        <taxon>Actinopterygii</taxon>
        <taxon>Neopterygii</taxon>
        <taxon>Teleostei</taxon>
        <taxon>Neoteleostei</taxon>
        <taxon>Acanthomorphata</taxon>
        <taxon>Gobiaria</taxon>
        <taxon>Gobiiformes</taxon>
        <taxon>Gobioidei</taxon>
        <taxon>Gobiidae</taxon>
        <taxon>Gobiinae</taxon>
        <taxon>Knipowitschia</taxon>
    </lineage>
</organism>
<dbReference type="GO" id="GO:1990504">
    <property type="term" value="P:dense core granule exocytosis"/>
    <property type="evidence" value="ECO:0007669"/>
    <property type="project" value="InterPro"/>
</dbReference>
<dbReference type="Proteomes" id="UP001497482">
    <property type="component" value="Chromosome 2"/>
</dbReference>
<name>A0AAV2KV01_KNICA</name>
<proteinExistence type="predicted"/>
<sequence length="137" mass="14469">MLDPSSSEDSGGESECELVPEPSAPAPRKASCSAVKRGSSSGSSGSSGRTVHKRTPACAPAPGAPGAAGAPGPPGNCAPTAEEEEQKERDRQIREEEERKIKVQIYVFVLRCIAYPFNAKQPTDMARRQQKVSVCAQ</sequence>
<evidence type="ECO:0000256" key="1">
    <source>
        <dbReference type="SAM" id="MobiDB-lite"/>
    </source>
</evidence>
<feature type="region of interest" description="Disordered" evidence="1">
    <location>
        <begin position="1"/>
        <end position="98"/>
    </location>
</feature>
<dbReference type="EMBL" id="OZ035824">
    <property type="protein sequence ID" value="CAL1591994.1"/>
    <property type="molecule type" value="Genomic_DNA"/>
</dbReference>
<evidence type="ECO:0000313" key="3">
    <source>
        <dbReference type="Proteomes" id="UP001497482"/>
    </source>
</evidence>
<dbReference type="InterPro" id="IPR033227">
    <property type="entry name" value="CAPS"/>
</dbReference>
<feature type="compositionally biased region" description="Basic and acidic residues" evidence="1">
    <location>
        <begin position="86"/>
        <end position="98"/>
    </location>
</feature>
<accession>A0AAV2KV01</accession>
<dbReference type="PANTHER" id="PTHR12166">
    <property type="entry name" value="CALCIUM-DEPENDENT SECRETION ACTIVATOR"/>
    <property type="match status" value="1"/>
</dbReference>
<reference evidence="2 3" key="1">
    <citation type="submission" date="2024-04" db="EMBL/GenBank/DDBJ databases">
        <authorList>
            <person name="Waldvogel A.-M."/>
            <person name="Schoenle A."/>
        </authorList>
    </citation>
    <scope>NUCLEOTIDE SEQUENCE [LARGE SCALE GENOMIC DNA]</scope>
</reference>
<keyword evidence="3" id="KW-1185">Reference proteome</keyword>
<dbReference type="AlphaFoldDB" id="A0AAV2KV01"/>